<evidence type="ECO:0000256" key="4">
    <source>
        <dbReference type="PIRNR" id="PIRNR004692"/>
    </source>
</evidence>
<dbReference type="PROSITE" id="PS51371">
    <property type="entry name" value="CBS"/>
    <property type="match status" value="2"/>
</dbReference>
<keyword evidence="3 5" id="KW-0129">CBS domain</keyword>
<dbReference type="SUPFAM" id="SSF53697">
    <property type="entry name" value="SIS domain"/>
    <property type="match status" value="1"/>
</dbReference>
<evidence type="ECO:0000259" key="7">
    <source>
        <dbReference type="PROSITE" id="PS51464"/>
    </source>
</evidence>
<proteinExistence type="inferred from homology"/>
<dbReference type="Pfam" id="PF00571">
    <property type="entry name" value="CBS"/>
    <property type="match status" value="2"/>
</dbReference>
<dbReference type="Pfam" id="PF01380">
    <property type="entry name" value="SIS"/>
    <property type="match status" value="1"/>
</dbReference>
<evidence type="ECO:0000256" key="5">
    <source>
        <dbReference type="PROSITE-ProRule" id="PRU00703"/>
    </source>
</evidence>
<dbReference type="PANTHER" id="PTHR42745">
    <property type="match status" value="1"/>
</dbReference>
<dbReference type="NCBIfam" id="TIGR00393">
    <property type="entry name" value="kpsF"/>
    <property type="match status" value="1"/>
</dbReference>
<keyword evidence="2" id="KW-0677">Repeat</keyword>
<keyword evidence="9" id="KW-1185">Reference proteome</keyword>
<comment type="caution">
    <text evidence="8">The sequence shown here is derived from an EMBL/GenBank/DDBJ whole genome shotgun (WGS) entry which is preliminary data.</text>
</comment>
<dbReference type="PROSITE" id="PS51464">
    <property type="entry name" value="SIS"/>
    <property type="match status" value="1"/>
</dbReference>
<sequence>MGLPAVQADVAQDLVPFDRFAAANRAAEVLRAEADALFALAKAPPAGLMEAADLIESRGGGVVVTGMGKAGLVGRKIAATLASLGTPACVLHPGEAVHGDLGMVRDDATVLALSHSGETAEVTQILASLSRRGVPVVAVTAKETSTLGRAAAVVVAMGKLREADAHNLAPTVSTCAMMALGDALAVLLSERAGFTPDRFAAFHPAGSLGRKLARVDEVMRTGDALRVFTDDQPVRKVLETSQGERRTGAVMLTDPAGRLTGLFTDSDLARLLARRGEHELDRPIRAVMTREPITVSPDGSVGEAVSLLKRRKLSELPVVDAAGRPIGLVDITDLIGLV</sequence>
<dbReference type="InterPro" id="IPR050986">
    <property type="entry name" value="GutQ/KpsF_isomerases"/>
</dbReference>
<dbReference type="GO" id="GO:0019146">
    <property type="term" value="F:arabinose-5-phosphate isomerase activity"/>
    <property type="evidence" value="ECO:0007669"/>
    <property type="project" value="UniProtKB-EC"/>
</dbReference>
<dbReference type="EMBL" id="WTPX01000025">
    <property type="protein sequence ID" value="NNJ25087.1"/>
    <property type="molecule type" value="Genomic_DNA"/>
</dbReference>
<evidence type="ECO:0000256" key="3">
    <source>
        <dbReference type="ARBA" id="ARBA00023122"/>
    </source>
</evidence>
<dbReference type="Proteomes" id="UP000609651">
    <property type="component" value="Unassembled WGS sequence"/>
</dbReference>
<dbReference type="CDD" id="cd05014">
    <property type="entry name" value="SIS_Kpsf"/>
    <property type="match status" value="1"/>
</dbReference>
<dbReference type="InterPro" id="IPR000644">
    <property type="entry name" value="CBS_dom"/>
</dbReference>
<protein>
    <submittedName>
        <fullName evidence="8">Arabinose 5-phosphate isomerase KdsD</fullName>
        <ecNumber evidence="8">5.3.1.13</ecNumber>
    </submittedName>
</protein>
<dbReference type="RefSeq" id="WP_315854549.1">
    <property type="nucleotide sequence ID" value="NZ_WTPX01000025.1"/>
</dbReference>
<dbReference type="EC" id="5.3.1.13" evidence="8"/>
<dbReference type="PANTHER" id="PTHR42745:SF1">
    <property type="entry name" value="ARABINOSE 5-PHOSPHATE ISOMERASE KDSD"/>
    <property type="match status" value="1"/>
</dbReference>
<evidence type="ECO:0000256" key="1">
    <source>
        <dbReference type="ARBA" id="ARBA00008165"/>
    </source>
</evidence>
<reference evidence="8 9" key="1">
    <citation type="journal article" date="2020" name="Syst. Appl. Microbiol.">
        <title>Alienimonas chondri sp. nov., a novel planctomycete isolated from the biofilm of the red alga Chondrus crispus.</title>
        <authorList>
            <person name="Vitorino I."/>
            <person name="Albuquerque L."/>
            <person name="Wiegand S."/>
            <person name="Kallscheuer N."/>
            <person name="da Costa M.S."/>
            <person name="Lobo-da-Cunha A."/>
            <person name="Jogler C."/>
            <person name="Lage O.M."/>
        </authorList>
    </citation>
    <scope>NUCLEOTIDE SEQUENCE [LARGE SCALE GENOMIC DNA]</scope>
    <source>
        <strain evidence="8 9">LzC2</strain>
    </source>
</reference>
<evidence type="ECO:0000313" key="9">
    <source>
        <dbReference type="Proteomes" id="UP000609651"/>
    </source>
</evidence>
<dbReference type="PIRSF" id="PIRSF004692">
    <property type="entry name" value="KdsD_KpsF"/>
    <property type="match status" value="1"/>
</dbReference>
<gene>
    <name evidence="8" type="primary">kdsD</name>
    <name evidence="8" type="ORF">LzC2_11500</name>
</gene>
<dbReference type="SMART" id="SM00116">
    <property type="entry name" value="CBS"/>
    <property type="match status" value="2"/>
</dbReference>
<accession>A0ABX1VB28</accession>
<organism evidence="8 9">
    <name type="scientific">Alienimonas chondri</name>
    <dbReference type="NCBI Taxonomy" id="2681879"/>
    <lineage>
        <taxon>Bacteria</taxon>
        <taxon>Pseudomonadati</taxon>
        <taxon>Planctomycetota</taxon>
        <taxon>Planctomycetia</taxon>
        <taxon>Planctomycetales</taxon>
        <taxon>Planctomycetaceae</taxon>
        <taxon>Alienimonas</taxon>
    </lineage>
</organism>
<keyword evidence="8" id="KW-0413">Isomerase</keyword>
<dbReference type="InterPro" id="IPR046348">
    <property type="entry name" value="SIS_dom_sf"/>
</dbReference>
<name>A0ABX1VB28_9PLAN</name>
<dbReference type="InterPro" id="IPR046342">
    <property type="entry name" value="CBS_dom_sf"/>
</dbReference>
<evidence type="ECO:0000313" key="8">
    <source>
        <dbReference type="EMBL" id="NNJ25087.1"/>
    </source>
</evidence>
<dbReference type="InterPro" id="IPR035474">
    <property type="entry name" value="SIS_Kpsf"/>
</dbReference>
<evidence type="ECO:0000259" key="6">
    <source>
        <dbReference type="PROSITE" id="PS51371"/>
    </source>
</evidence>
<dbReference type="InterPro" id="IPR001347">
    <property type="entry name" value="SIS_dom"/>
</dbReference>
<feature type="domain" description="SIS" evidence="7">
    <location>
        <begin position="51"/>
        <end position="194"/>
    </location>
</feature>
<dbReference type="Gene3D" id="3.10.580.10">
    <property type="entry name" value="CBS-domain"/>
    <property type="match status" value="1"/>
</dbReference>
<feature type="domain" description="CBS" evidence="6">
    <location>
        <begin position="288"/>
        <end position="338"/>
    </location>
</feature>
<dbReference type="Gene3D" id="3.40.50.10490">
    <property type="entry name" value="Glucose-6-phosphate isomerase like protein, domain 1"/>
    <property type="match status" value="1"/>
</dbReference>
<feature type="domain" description="CBS" evidence="6">
    <location>
        <begin position="219"/>
        <end position="280"/>
    </location>
</feature>
<evidence type="ECO:0000256" key="2">
    <source>
        <dbReference type="ARBA" id="ARBA00022737"/>
    </source>
</evidence>
<dbReference type="InterPro" id="IPR004800">
    <property type="entry name" value="KdsD/KpsF-type"/>
</dbReference>
<comment type="similarity">
    <text evidence="1 4">Belongs to the SIS family. GutQ/KpsF subfamily.</text>
</comment>